<keyword evidence="3" id="KW-1185">Reference proteome</keyword>
<gene>
    <name evidence="2" type="ORF">AYI68_g2829</name>
</gene>
<proteinExistence type="predicted"/>
<dbReference type="Proteomes" id="UP000187455">
    <property type="component" value="Unassembled WGS sequence"/>
</dbReference>
<organism evidence="2 3">
    <name type="scientific">Smittium mucronatum</name>
    <dbReference type="NCBI Taxonomy" id="133383"/>
    <lineage>
        <taxon>Eukaryota</taxon>
        <taxon>Fungi</taxon>
        <taxon>Fungi incertae sedis</taxon>
        <taxon>Zoopagomycota</taxon>
        <taxon>Kickxellomycotina</taxon>
        <taxon>Harpellomycetes</taxon>
        <taxon>Harpellales</taxon>
        <taxon>Legeriomycetaceae</taxon>
        <taxon>Smittium</taxon>
    </lineage>
</organism>
<feature type="chain" id="PRO_5012593380" evidence="1">
    <location>
        <begin position="24"/>
        <end position="256"/>
    </location>
</feature>
<keyword evidence="1" id="KW-0732">Signal</keyword>
<name>A0A1R0H1N8_9FUNG</name>
<evidence type="ECO:0000313" key="2">
    <source>
        <dbReference type="EMBL" id="OLY83041.1"/>
    </source>
</evidence>
<comment type="caution">
    <text evidence="2">The sequence shown here is derived from an EMBL/GenBank/DDBJ whole genome shotgun (WGS) entry which is preliminary data.</text>
</comment>
<feature type="signal peptide" evidence="1">
    <location>
        <begin position="1"/>
        <end position="23"/>
    </location>
</feature>
<sequence length="256" mass="29629">MNFKSVLLLAVKPLFFLLTGASSSSSDSDSDILCKEGALNKEWRFKSAHGLFLEEVIDDFENEIDDGLVLKSPFALEKWFYQSRIQKYEDAEKILKEEIELVDNLFYSYMNALRFIKTEFFNKGMLDSIAIVNTFLSPKVLVPVARTITDLTDHVKIVYNHPAELHDIYRDWKIFYLVNVHSLAKGVFERIRSILGDEKYNKKMGSEEISYISTEINKLYNSVLKHHDEYKKMKNRDIDLAKAFPGIVAPNLLLQV</sequence>
<evidence type="ECO:0000256" key="1">
    <source>
        <dbReference type="SAM" id="SignalP"/>
    </source>
</evidence>
<dbReference type="EMBL" id="LSSL01001104">
    <property type="protein sequence ID" value="OLY83041.1"/>
    <property type="molecule type" value="Genomic_DNA"/>
</dbReference>
<protein>
    <submittedName>
        <fullName evidence="2">Uncharacterized protein</fullName>
    </submittedName>
</protein>
<dbReference type="AlphaFoldDB" id="A0A1R0H1N8"/>
<evidence type="ECO:0000313" key="3">
    <source>
        <dbReference type="Proteomes" id="UP000187455"/>
    </source>
</evidence>
<accession>A0A1R0H1N8</accession>
<reference evidence="2 3" key="1">
    <citation type="journal article" date="2016" name="Mol. Biol. Evol.">
        <title>Genome-Wide Survey of Gut Fungi (Harpellales) Reveals the First Horizontally Transferred Ubiquitin Gene from a Mosquito Host.</title>
        <authorList>
            <person name="Wang Y."/>
            <person name="White M.M."/>
            <person name="Kvist S."/>
            <person name="Moncalvo J.M."/>
        </authorList>
    </citation>
    <scope>NUCLEOTIDE SEQUENCE [LARGE SCALE GENOMIC DNA]</scope>
    <source>
        <strain evidence="2 3">ALG-7-W6</strain>
    </source>
</reference>